<dbReference type="GeneID" id="134286692"/>
<protein>
    <recommendedName>
        <fullName evidence="3">Secreted protein</fullName>
    </recommendedName>
</protein>
<reference evidence="1" key="2">
    <citation type="submission" date="2025-05" db="UniProtKB">
        <authorList>
            <consortium name="EnsemblMetazoa"/>
        </authorList>
    </citation>
    <scope>IDENTIFICATION</scope>
    <source>
        <strain evidence="1">Foshan</strain>
    </source>
</reference>
<organism evidence="1 2">
    <name type="scientific">Aedes albopictus</name>
    <name type="common">Asian tiger mosquito</name>
    <name type="synonym">Stegomyia albopicta</name>
    <dbReference type="NCBI Taxonomy" id="7160"/>
    <lineage>
        <taxon>Eukaryota</taxon>
        <taxon>Metazoa</taxon>
        <taxon>Ecdysozoa</taxon>
        <taxon>Arthropoda</taxon>
        <taxon>Hexapoda</taxon>
        <taxon>Insecta</taxon>
        <taxon>Pterygota</taxon>
        <taxon>Neoptera</taxon>
        <taxon>Endopterygota</taxon>
        <taxon>Diptera</taxon>
        <taxon>Nematocera</taxon>
        <taxon>Culicoidea</taxon>
        <taxon>Culicidae</taxon>
        <taxon>Culicinae</taxon>
        <taxon>Aedini</taxon>
        <taxon>Aedes</taxon>
        <taxon>Stegomyia</taxon>
    </lineage>
</organism>
<proteinExistence type="predicted"/>
<sequence>LPVIGDIDQYVTLQDPSKKKTYSVSAVSLRVLSTWRGKNIKIHVYIYSTNVETNAQYRIVLRTLIAPQNPDRAGADATRNYAELAEYLRKSHPELEGHNSSWLLWVNFVHSASAHDRDWLKDAKAPPLELAKYFRWGAVSEAARLQAVHRVMAVAQTANSGWAREVNELKTDLDLAVSILQRVSQKVDAMAARAALGSELFEALESATRPEETELSHQLAARVTDCVDIDHA</sequence>
<reference evidence="2" key="1">
    <citation type="journal article" date="2015" name="Proc. Natl. Acad. Sci. U.S.A.">
        <title>Genome sequence of the Asian Tiger mosquito, Aedes albopictus, reveals insights into its biology, genetics, and evolution.</title>
        <authorList>
            <person name="Chen X.G."/>
            <person name="Jiang X."/>
            <person name="Gu J."/>
            <person name="Xu M."/>
            <person name="Wu Y."/>
            <person name="Deng Y."/>
            <person name="Zhang C."/>
            <person name="Bonizzoni M."/>
            <person name="Dermauw W."/>
            <person name="Vontas J."/>
            <person name="Armbruster P."/>
            <person name="Huang X."/>
            <person name="Yang Y."/>
            <person name="Zhang H."/>
            <person name="He W."/>
            <person name="Peng H."/>
            <person name="Liu Y."/>
            <person name="Wu K."/>
            <person name="Chen J."/>
            <person name="Lirakis M."/>
            <person name="Topalis P."/>
            <person name="Van Leeuwen T."/>
            <person name="Hall A.B."/>
            <person name="Jiang X."/>
            <person name="Thorpe C."/>
            <person name="Mueller R.L."/>
            <person name="Sun C."/>
            <person name="Waterhouse R.M."/>
            <person name="Yan G."/>
            <person name="Tu Z.J."/>
            <person name="Fang X."/>
            <person name="James A.A."/>
        </authorList>
    </citation>
    <scope>NUCLEOTIDE SEQUENCE [LARGE SCALE GENOMIC DNA]</scope>
    <source>
        <strain evidence="2">Foshan</strain>
    </source>
</reference>
<dbReference type="RefSeq" id="XP_062704328.1">
    <property type="nucleotide sequence ID" value="XM_062848344.1"/>
</dbReference>
<evidence type="ECO:0000313" key="2">
    <source>
        <dbReference type="Proteomes" id="UP000069940"/>
    </source>
</evidence>
<name>A0ABM1Z0T7_AEDAL</name>
<evidence type="ECO:0008006" key="3">
    <source>
        <dbReference type="Google" id="ProtNLM"/>
    </source>
</evidence>
<evidence type="ECO:0000313" key="1">
    <source>
        <dbReference type="EnsemblMetazoa" id="AALFPA23_013920.P20195"/>
    </source>
</evidence>
<accession>A0ABM1Z0T7</accession>
<keyword evidence="2" id="KW-1185">Reference proteome</keyword>
<dbReference type="EnsemblMetazoa" id="AALFPA23_013920.R20195">
    <property type="protein sequence ID" value="AALFPA23_013920.P20195"/>
    <property type="gene ID" value="AALFPA23_013920"/>
</dbReference>
<dbReference type="Proteomes" id="UP000069940">
    <property type="component" value="Unassembled WGS sequence"/>
</dbReference>